<dbReference type="Proteomes" id="UP000019140">
    <property type="component" value="Unassembled WGS sequence"/>
</dbReference>
<dbReference type="AlphaFoldDB" id="W4M0Q2"/>
<organism evidence="1 2">
    <name type="scientific">Candidatus Entotheonella gemina</name>
    <dbReference type="NCBI Taxonomy" id="1429439"/>
    <lineage>
        <taxon>Bacteria</taxon>
        <taxon>Pseudomonadati</taxon>
        <taxon>Nitrospinota/Tectimicrobiota group</taxon>
        <taxon>Candidatus Tectimicrobiota</taxon>
        <taxon>Candidatus Entotheonellia</taxon>
        <taxon>Candidatus Entotheonellales</taxon>
        <taxon>Candidatus Entotheonellaceae</taxon>
        <taxon>Candidatus Entotheonella</taxon>
    </lineage>
</organism>
<dbReference type="HOGENOM" id="CLU_188214_0_0_7"/>
<accession>W4M0Q2</accession>
<name>W4M0Q2_9BACT</name>
<comment type="caution">
    <text evidence="1">The sequence shown here is derived from an EMBL/GenBank/DDBJ whole genome shotgun (WGS) entry which is preliminary data.</text>
</comment>
<evidence type="ECO:0000313" key="1">
    <source>
        <dbReference type="EMBL" id="ETX03566.1"/>
    </source>
</evidence>
<sequence length="90" mass="9929">MTLQSGQPSATLTQLLEPVGRCLTPDVARELVNLRADPVVQARIEELADKNTEGELSAEERDEYETYVRATEIISILQAKARAILMHHGG</sequence>
<dbReference type="EMBL" id="AZHX01001413">
    <property type="protein sequence ID" value="ETX03566.1"/>
    <property type="molecule type" value="Genomic_DNA"/>
</dbReference>
<evidence type="ECO:0000313" key="2">
    <source>
        <dbReference type="Proteomes" id="UP000019140"/>
    </source>
</evidence>
<gene>
    <name evidence="1" type="ORF">ETSY2_33090</name>
</gene>
<keyword evidence="2" id="KW-1185">Reference proteome</keyword>
<proteinExistence type="predicted"/>
<reference evidence="1 2" key="1">
    <citation type="journal article" date="2014" name="Nature">
        <title>An environmental bacterial taxon with a large and distinct metabolic repertoire.</title>
        <authorList>
            <person name="Wilson M.C."/>
            <person name="Mori T."/>
            <person name="Ruckert C."/>
            <person name="Uria A.R."/>
            <person name="Helf M.J."/>
            <person name="Takada K."/>
            <person name="Gernert C."/>
            <person name="Steffens U.A."/>
            <person name="Heycke N."/>
            <person name="Schmitt S."/>
            <person name="Rinke C."/>
            <person name="Helfrich E.J."/>
            <person name="Brachmann A.O."/>
            <person name="Gurgui C."/>
            <person name="Wakimoto T."/>
            <person name="Kracht M."/>
            <person name="Crusemann M."/>
            <person name="Hentschel U."/>
            <person name="Abe I."/>
            <person name="Matsunaga S."/>
            <person name="Kalinowski J."/>
            <person name="Takeyama H."/>
            <person name="Piel J."/>
        </authorList>
    </citation>
    <scope>NUCLEOTIDE SEQUENCE [LARGE SCALE GENOMIC DNA]</scope>
    <source>
        <strain evidence="2">TSY2</strain>
    </source>
</reference>
<protein>
    <submittedName>
        <fullName evidence="1">Uncharacterized protein</fullName>
    </submittedName>
</protein>